<dbReference type="InterPro" id="IPR052570">
    <property type="entry name" value="FliJ"/>
</dbReference>
<evidence type="ECO:0000256" key="8">
    <source>
        <dbReference type="ARBA" id="ARBA00022927"/>
    </source>
</evidence>
<reference evidence="12 13" key="1">
    <citation type="submission" date="2019-02" db="EMBL/GenBank/DDBJ databases">
        <title>Genomic Encyclopedia of Type Strains, Phase IV (KMG-IV): sequencing the most valuable type-strain genomes for metagenomic binning, comparative biology and taxonomic classification.</title>
        <authorList>
            <person name="Goeker M."/>
        </authorList>
    </citation>
    <scope>NUCLEOTIDE SEQUENCE [LARGE SCALE GENOMIC DNA]</scope>
    <source>
        <strain evidence="12 13">DSM 16618</strain>
    </source>
</reference>
<dbReference type="Proteomes" id="UP000292039">
    <property type="component" value="Unassembled WGS sequence"/>
</dbReference>
<keyword evidence="11" id="KW-0175">Coiled coil</keyword>
<evidence type="ECO:0000256" key="7">
    <source>
        <dbReference type="ARBA" id="ARBA00022795"/>
    </source>
</evidence>
<dbReference type="InterPro" id="IPR053716">
    <property type="entry name" value="Flag_assembly_chemotaxis_eff"/>
</dbReference>
<dbReference type="AlphaFoldDB" id="A0A4V2F0D3"/>
<keyword evidence="12" id="KW-0966">Cell projection</keyword>
<evidence type="ECO:0000256" key="5">
    <source>
        <dbReference type="ARBA" id="ARBA00022475"/>
    </source>
</evidence>
<dbReference type="NCBIfam" id="TIGR02473">
    <property type="entry name" value="flagell_FliJ"/>
    <property type="match status" value="1"/>
</dbReference>
<dbReference type="GO" id="GO:0044781">
    <property type="term" value="P:bacterial-type flagellum organization"/>
    <property type="evidence" value="ECO:0007669"/>
    <property type="project" value="UniProtKB-KW"/>
</dbReference>
<comment type="caution">
    <text evidence="12">The sequence shown here is derived from an EMBL/GenBank/DDBJ whole genome shotgun (WGS) entry which is preliminary data.</text>
</comment>
<keyword evidence="9" id="KW-0472">Membrane</keyword>
<comment type="similarity">
    <text evidence="2">Belongs to the FliJ family.</text>
</comment>
<dbReference type="GO" id="GO:0006935">
    <property type="term" value="P:chemotaxis"/>
    <property type="evidence" value="ECO:0007669"/>
    <property type="project" value="UniProtKB-KW"/>
</dbReference>
<keyword evidence="10" id="KW-1006">Bacterial flagellum protein export</keyword>
<dbReference type="InterPro" id="IPR012823">
    <property type="entry name" value="Flagell_FliJ"/>
</dbReference>
<evidence type="ECO:0000256" key="6">
    <source>
        <dbReference type="ARBA" id="ARBA00022500"/>
    </source>
</evidence>
<evidence type="ECO:0000256" key="9">
    <source>
        <dbReference type="ARBA" id="ARBA00023136"/>
    </source>
</evidence>
<keyword evidence="5" id="KW-1003">Cell membrane</keyword>
<proteinExistence type="inferred from homology"/>
<dbReference type="PANTHER" id="PTHR38786">
    <property type="entry name" value="FLAGELLAR FLIJ PROTEIN"/>
    <property type="match status" value="1"/>
</dbReference>
<dbReference type="InterPro" id="IPR018006">
    <property type="entry name" value="Flag_FliJ_proteobac"/>
</dbReference>
<evidence type="ECO:0000256" key="1">
    <source>
        <dbReference type="ARBA" id="ARBA00004413"/>
    </source>
</evidence>
<evidence type="ECO:0000256" key="2">
    <source>
        <dbReference type="ARBA" id="ARBA00010004"/>
    </source>
</evidence>
<feature type="coiled-coil region" evidence="11">
    <location>
        <begin position="80"/>
        <end position="107"/>
    </location>
</feature>
<comment type="subcellular location">
    <subcellularLocation>
        <location evidence="1">Cell membrane</location>
        <topology evidence="1">Peripheral membrane protein</topology>
        <orientation evidence="1">Cytoplasmic side</orientation>
    </subcellularLocation>
</comment>
<dbReference type="EMBL" id="SGWZ01000003">
    <property type="protein sequence ID" value="RZS69590.1"/>
    <property type="molecule type" value="Genomic_DNA"/>
</dbReference>
<keyword evidence="6" id="KW-0145">Chemotaxis</keyword>
<evidence type="ECO:0000313" key="13">
    <source>
        <dbReference type="Proteomes" id="UP000292039"/>
    </source>
</evidence>
<dbReference type="RefSeq" id="WP_130487213.1">
    <property type="nucleotide sequence ID" value="NZ_CBCSEB010000023.1"/>
</dbReference>
<dbReference type="Pfam" id="PF02050">
    <property type="entry name" value="FliJ"/>
    <property type="match status" value="1"/>
</dbReference>
<keyword evidence="12" id="KW-0969">Cilium</keyword>
<gene>
    <name evidence="12" type="ORF">EV679_2194</name>
</gene>
<evidence type="ECO:0000256" key="11">
    <source>
        <dbReference type="SAM" id="Coils"/>
    </source>
</evidence>
<dbReference type="GO" id="GO:0005886">
    <property type="term" value="C:plasma membrane"/>
    <property type="evidence" value="ECO:0007669"/>
    <property type="project" value="UniProtKB-SubCell"/>
</dbReference>
<dbReference type="PANTHER" id="PTHR38786:SF1">
    <property type="entry name" value="FLAGELLAR FLIJ PROTEIN"/>
    <property type="match status" value="1"/>
</dbReference>
<name>A0A4V2F0D3_9BURK</name>
<dbReference type="Gene3D" id="1.10.287.1700">
    <property type="match status" value="1"/>
</dbReference>
<organism evidence="12 13">
    <name type="scientific">Kerstersia gyiorum</name>
    <dbReference type="NCBI Taxonomy" id="206506"/>
    <lineage>
        <taxon>Bacteria</taxon>
        <taxon>Pseudomonadati</taxon>
        <taxon>Pseudomonadota</taxon>
        <taxon>Betaproteobacteria</taxon>
        <taxon>Burkholderiales</taxon>
        <taxon>Alcaligenaceae</taxon>
        <taxon>Kerstersia</taxon>
    </lineage>
</organism>
<keyword evidence="12" id="KW-0282">Flagellum</keyword>
<sequence>MSEATPLDTLIDLARQRTDDALQAFGQAQGKCNQARQQLQALHEYSDDYRHNLQHGMGQGMQTATYRNYSSFLDSLDQAIAQQNGILQSQQRQLEALRQRWLDEKRKLDAYVTLATRRTHAADLVAQRREQRAMDEVSARLARQPLAYAP</sequence>
<protein>
    <recommendedName>
        <fullName evidence="3">Flagellar FliJ protein</fullName>
    </recommendedName>
</protein>
<dbReference type="PRINTS" id="PR01004">
    <property type="entry name" value="FLGFLIJ"/>
</dbReference>
<evidence type="ECO:0000256" key="10">
    <source>
        <dbReference type="ARBA" id="ARBA00023225"/>
    </source>
</evidence>
<dbReference type="GO" id="GO:0009288">
    <property type="term" value="C:bacterial-type flagellum"/>
    <property type="evidence" value="ECO:0007669"/>
    <property type="project" value="InterPro"/>
</dbReference>
<keyword evidence="8" id="KW-0653">Protein transport</keyword>
<evidence type="ECO:0000256" key="4">
    <source>
        <dbReference type="ARBA" id="ARBA00022448"/>
    </source>
</evidence>
<dbReference type="GO" id="GO:0015031">
    <property type="term" value="P:protein transport"/>
    <property type="evidence" value="ECO:0007669"/>
    <property type="project" value="UniProtKB-KW"/>
</dbReference>
<dbReference type="GO" id="GO:0003774">
    <property type="term" value="F:cytoskeletal motor activity"/>
    <property type="evidence" value="ECO:0007669"/>
    <property type="project" value="InterPro"/>
</dbReference>
<evidence type="ECO:0000256" key="3">
    <source>
        <dbReference type="ARBA" id="ARBA00020392"/>
    </source>
</evidence>
<keyword evidence="4" id="KW-0813">Transport</keyword>
<dbReference type="PIRSF" id="PIRSF019404">
    <property type="entry name" value="FliJ"/>
    <property type="match status" value="1"/>
</dbReference>
<dbReference type="OrthoDB" id="6465096at2"/>
<keyword evidence="7" id="KW-1005">Bacterial flagellum biogenesis</keyword>
<dbReference type="GeneID" id="99725745"/>
<dbReference type="GO" id="GO:0071973">
    <property type="term" value="P:bacterial-type flagellum-dependent cell motility"/>
    <property type="evidence" value="ECO:0007669"/>
    <property type="project" value="InterPro"/>
</dbReference>
<evidence type="ECO:0000313" key="12">
    <source>
        <dbReference type="EMBL" id="RZS69590.1"/>
    </source>
</evidence>
<accession>A0A4V2F0D3</accession>